<gene>
    <name evidence="1" type="ORF">PZE19_02240</name>
</gene>
<evidence type="ECO:0000313" key="1">
    <source>
        <dbReference type="EMBL" id="MDG3002595.1"/>
    </source>
</evidence>
<accession>A0ABT6F4T4</accession>
<organism evidence="1 2">
    <name type="scientific">Paludisphaera mucosa</name>
    <dbReference type="NCBI Taxonomy" id="3030827"/>
    <lineage>
        <taxon>Bacteria</taxon>
        <taxon>Pseudomonadati</taxon>
        <taxon>Planctomycetota</taxon>
        <taxon>Planctomycetia</taxon>
        <taxon>Isosphaerales</taxon>
        <taxon>Isosphaeraceae</taxon>
        <taxon>Paludisphaera</taxon>
    </lineage>
</organism>
<proteinExistence type="predicted"/>
<protein>
    <submittedName>
        <fullName evidence="1">Uncharacterized protein</fullName>
    </submittedName>
</protein>
<evidence type="ECO:0000313" key="2">
    <source>
        <dbReference type="Proteomes" id="UP001216907"/>
    </source>
</evidence>
<dbReference type="EMBL" id="JARRAG010000001">
    <property type="protein sequence ID" value="MDG3002595.1"/>
    <property type="molecule type" value="Genomic_DNA"/>
</dbReference>
<comment type="caution">
    <text evidence="1">The sequence shown here is derived from an EMBL/GenBank/DDBJ whole genome shotgun (WGS) entry which is preliminary data.</text>
</comment>
<sequence length="120" mass="12229">MESTAFTMLLLPVCEAVSVGLALGFGLVGLIHGLDALLAQPQTSMVHPAGESVRGLAMVARREETARAAATEPAAACRAGGAGEPSWISLCDGPDGPGRRDEMGFLPGPSDAAIGTLPWM</sequence>
<reference evidence="1 2" key="1">
    <citation type="submission" date="2023-03" db="EMBL/GenBank/DDBJ databases">
        <title>Paludisphaera mucosa sp. nov. a novel planctomycete from northern fen.</title>
        <authorList>
            <person name="Ivanova A."/>
        </authorList>
    </citation>
    <scope>NUCLEOTIDE SEQUENCE [LARGE SCALE GENOMIC DNA]</scope>
    <source>
        <strain evidence="1 2">Pla2</strain>
    </source>
</reference>
<dbReference type="RefSeq" id="WP_277858959.1">
    <property type="nucleotide sequence ID" value="NZ_JARRAG010000001.1"/>
</dbReference>
<dbReference type="Proteomes" id="UP001216907">
    <property type="component" value="Unassembled WGS sequence"/>
</dbReference>
<keyword evidence="2" id="KW-1185">Reference proteome</keyword>
<name>A0ABT6F4T4_9BACT</name>